<feature type="transmembrane region" description="Helical" evidence="2">
    <location>
        <begin position="37"/>
        <end position="60"/>
    </location>
</feature>
<dbReference type="EMBL" id="KJ094021">
    <property type="protein sequence ID" value="AHL18684.1"/>
    <property type="molecule type" value="Genomic_DNA"/>
</dbReference>
<keyword evidence="2" id="KW-0472">Membrane</keyword>
<keyword evidence="2" id="KW-1133">Transmembrane helix</keyword>
<dbReference type="GeneID" id="19736268"/>
<proteinExistence type="predicted"/>
<feature type="coiled-coil region" evidence="1">
    <location>
        <begin position="107"/>
        <end position="141"/>
    </location>
</feature>
<gene>
    <name evidence="3" type="ORF">LP114_096</name>
</gene>
<evidence type="ECO:0000256" key="2">
    <source>
        <dbReference type="SAM" id="Phobius"/>
    </source>
</evidence>
<sequence length="147" mass="17125">MKRIYKMWIEPFVGIAIFMLPLFASGAEEATTGWEVALAFILSLGYGYFVGRPMLYYFLFDGVTAEAHKREINILRTYINQCQEAMNASGKTCRDLTDRVVNLYSSNKELLDRLEYQQKEAENLQEELLMLREENAQLIIQVKKHEE</sequence>
<organism evidence="3 4">
    <name type="scientific">Listeria phage LP-114</name>
    <dbReference type="NCBI Taxonomy" id="1458857"/>
    <lineage>
        <taxon>Viruses</taxon>
        <taxon>Duplodnaviria</taxon>
        <taxon>Heunggongvirae</taxon>
        <taxon>Uroviricota</taxon>
        <taxon>Caudoviricetes</taxon>
        <taxon>Homburgvirus</taxon>
        <taxon>Homburgvirus LP114</taxon>
    </lineage>
</organism>
<dbReference type="KEGG" id="vg:19736268"/>
<reference evidence="3 4" key="1">
    <citation type="journal article" date="2014" name="Appl. Environ. Microbiol.">
        <title>Comparative genomic and morphological analysis of Listeria phages isolated from farm environments.</title>
        <authorList>
            <person name="Denes T."/>
            <person name="Vongkamjan K."/>
            <person name="Ackermann H.W."/>
            <person name="Moreno Switt A.I."/>
            <person name="Wiedmann M."/>
            <person name="den Bakker H.C."/>
        </authorList>
    </citation>
    <scope>NUCLEOTIDE SEQUENCE [LARGE SCALE GENOMIC DNA]</scope>
</reference>
<keyword evidence="1" id="KW-0175">Coiled coil</keyword>
<keyword evidence="4" id="KW-1185">Reference proteome</keyword>
<accession>A0A059T647</accession>
<evidence type="ECO:0000313" key="4">
    <source>
        <dbReference type="Proteomes" id="UP000026991"/>
    </source>
</evidence>
<name>A0A059T647_9CAUD</name>
<dbReference type="Proteomes" id="UP000026991">
    <property type="component" value="Segment"/>
</dbReference>
<protein>
    <submittedName>
        <fullName evidence="3">Uncharacterized protein</fullName>
    </submittedName>
</protein>
<keyword evidence="2" id="KW-0812">Transmembrane</keyword>
<dbReference type="RefSeq" id="YP_009045150.1">
    <property type="nucleotide sequence ID" value="NC_024392.1"/>
</dbReference>
<evidence type="ECO:0000256" key="1">
    <source>
        <dbReference type="SAM" id="Coils"/>
    </source>
</evidence>
<dbReference type="OrthoDB" id="12144at10239"/>
<evidence type="ECO:0000313" key="3">
    <source>
        <dbReference type="EMBL" id="AHL18684.1"/>
    </source>
</evidence>